<protein>
    <submittedName>
        <fullName evidence="1">Uncharacterized protein</fullName>
    </submittedName>
</protein>
<gene>
    <name evidence="1" type="ORF">RCOM_1646940</name>
</gene>
<name>B9RRM1_RICCO</name>
<keyword evidence="2" id="KW-1185">Reference proteome</keyword>
<accession>B9RRM1</accession>
<evidence type="ECO:0000313" key="1">
    <source>
        <dbReference type="EMBL" id="EEF46007.1"/>
    </source>
</evidence>
<dbReference type="InParanoid" id="B9RRM1"/>
<organism evidence="1 2">
    <name type="scientific">Ricinus communis</name>
    <name type="common">Castor bean</name>
    <dbReference type="NCBI Taxonomy" id="3988"/>
    <lineage>
        <taxon>Eukaryota</taxon>
        <taxon>Viridiplantae</taxon>
        <taxon>Streptophyta</taxon>
        <taxon>Embryophyta</taxon>
        <taxon>Tracheophyta</taxon>
        <taxon>Spermatophyta</taxon>
        <taxon>Magnoliopsida</taxon>
        <taxon>eudicotyledons</taxon>
        <taxon>Gunneridae</taxon>
        <taxon>Pentapetalae</taxon>
        <taxon>rosids</taxon>
        <taxon>fabids</taxon>
        <taxon>Malpighiales</taxon>
        <taxon>Euphorbiaceae</taxon>
        <taxon>Acalyphoideae</taxon>
        <taxon>Acalypheae</taxon>
        <taxon>Ricinus</taxon>
    </lineage>
</organism>
<dbReference type="EMBL" id="EQ973805">
    <property type="protein sequence ID" value="EEF46007.1"/>
    <property type="molecule type" value="Genomic_DNA"/>
</dbReference>
<reference evidence="2" key="1">
    <citation type="journal article" date="2010" name="Nat. Biotechnol.">
        <title>Draft genome sequence of the oilseed species Ricinus communis.</title>
        <authorList>
            <person name="Chan A.P."/>
            <person name="Crabtree J."/>
            <person name="Zhao Q."/>
            <person name="Lorenzi H."/>
            <person name="Orvis J."/>
            <person name="Puiu D."/>
            <person name="Melake-Berhan A."/>
            <person name="Jones K.M."/>
            <person name="Redman J."/>
            <person name="Chen G."/>
            <person name="Cahoon E.B."/>
            <person name="Gedil M."/>
            <person name="Stanke M."/>
            <person name="Haas B.J."/>
            <person name="Wortman J.R."/>
            <person name="Fraser-Liggett C.M."/>
            <person name="Ravel J."/>
            <person name="Rabinowicz P.D."/>
        </authorList>
    </citation>
    <scope>NUCLEOTIDE SEQUENCE [LARGE SCALE GENOMIC DNA]</scope>
    <source>
        <strain evidence="2">cv. Hale</strain>
    </source>
</reference>
<dbReference type="Proteomes" id="UP000008311">
    <property type="component" value="Unassembled WGS sequence"/>
</dbReference>
<sequence>MIVACDGEDGYGEVTTVVLWRQQGNNDNDSKAITTMIVIARLLRDGNGAAVVK</sequence>
<dbReference type="AlphaFoldDB" id="B9RRM1"/>
<evidence type="ECO:0000313" key="2">
    <source>
        <dbReference type="Proteomes" id="UP000008311"/>
    </source>
</evidence>
<proteinExistence type="predicted"/>